<dbReference type="Pfam" id="PF00412">
    <property type="entry name" value="LIM"/>
    <property type="match status" value="2"/>
</dbReference>
<feature type="compositionally biased region" description="Basic residues" evidence="12">
    <location>
        <begin position="387"/>
        <end position="396"/>
    </location>
</feature>
<evidence type="ECO:0000256" key="11">
    <source>
        <dbReference type="RuleBase" id="RU000682"/>
    </source>
</evidence>
<dbReference type="InterPro" id="IPR001781">
    <property type="entry name" value="Znf_LIM"/>
</dbReference>
<dbReference type="Proteomes" id="UP000095280">
    <property type="component" value="Unplaced"/>
</dbReference>
<keyword evidence="15" id="KW-1185">Reference proteome</keyword>
<evidence type="ECO:0000256" key="7">
    <source>
        <dbReference type="ARBA" id="ARBA00023155"/>
    </source>
</evidence>
<protein>
    <submittedName>
        <fullName evidence="16">LIM/homeobox protein Lhx9</fullName>
    </submittedName>
</protein>
<feature type="compositionally biased region" description="Low complexity" evidence="12">
    <location>
        <begin position="477"/>
        <end position="491"/>
    </location>
</feature>
<name>A0A1I8HAN5_9PLAT</name>
<keyword evidence="3" id="KW-0677">Repeat</keyword>
<evidence type="ECO:0000256" key="3">
    <source>
        <dbReference type="ARBA" id="ARBA00022737"/>
    </source>
</evidence>
<dbReference type="PROSITE" id="PS00478">
    <property type="entry name" value="LIM_DOMAIN_1"/>
    <property type="match status" value="1"/>
</dbReference>
<feature type="region of interest" description="Disordered" evidence="12">
    <location>
        <begin position="448"/>
        <end position="499"/>
    </location>
</feature>
<dbReference type="Pfam" id="PF00046">
    <property type="entry name" value="Homeodomain"/>
    <property type="match status" value="1"/>
</dbReference>
<keyword evidence="2 10" id="KW-0479">Metal-binding</keyword>
<dbReference type="Gene3D" id="1.10.10.60">
    <property type="entry name" value="Homeodomain-like"/>
    <property type="match status" value="1"/>
</dbReference>
<dbReference type="AlphaFoldDB" id="A0A1I8HAN5"/>
<feature type="domain" description="LIM zinc-binding" evidence="13">
    <location>
        <begin position="37"/>
        <end position="98"/>
    </location>
</feature>
<dbReference type="SUPFAM" id="SSF57716">
    <property type="entry name" value="Glucocorticoid receptor-like (DNA-binding domain)"/>
    <property type="match status" value="2"/>
</dbReference>
<dbReference type="SMART" id="SM00132">
    <property type="entry name" value="LIM"/>
    <property type="match status" value="2"/>
</dbReference>
<organism evidence="15 16">
    <name type="scientific">Macrostomum lignano</name>
    <dbReference type="NCBI Taxonomy" id="282301"/>
    <lineage>
        <taxon>Eukaryota</taxon>
        <taxon>Metazoa</taxon>
        <taxon>Spiralia</taxon>
        <taxon>Lophotrochozoa</taxon>
        <taxon>Platyhelminthes</taxon>
        <taxon>Rhabditophora</taxon>
        <taxon>Macrostomorpha</taxon>
        <taxon>Macrostomida</taxon>
        <taxon>Macrostomidae</taxon>
        <taxon>Macrostomum</taxon>
    </lineage>
</organism>
<keyword evidence="8 9" id="KW-0539">Nucleus</keyword>
<reference evidence="16" key="1">
    <citation type="submission" date="2016-11" db="UniProtKB">
        <authorList>
            <consortium name="WormBaseParasite"/>
        </authorList>
    </citation>
    <scope>IDENTIFICATION</scope>
</reference>
<feature type="DNA-binding region" description="Homeobox" evidence="9">
    <location>
        <begin position="388"/>
        <end position="447"/>
    </location>
</feature>
<dbReference type="PANTHER" id="PTHR24208">
    <property type="entry name" value="LIM/HOMEOBOX PROTEIN LHX"/>
    <property type="match status" value="1"/>
</dbReference>
<feature type="compositionally biased region" description="Low complexity" evidence="12">
    <location>
        <begin position="450"/>
        <end position="469"/>
    </location>
</feature>
<evidence type="ECO:0000256" key="5">
    <source>
        <dbReference type="ARBA" id="ARBA00023038"/>
    </source>
</evidence>
<keyword evidence="4 10" id="KW-0862">Zinc</keyword>
<dbReference type="PROSITE" id="PS50023">
    <property type="entry name" value="LIM_DOMAIN_2"/>
    <property type="match status" value="1"/>
</dbReference>
<dbReference type="GO" id="GO:0046872">
    <property type="term" value="F:metal ion binding"/>
    <property type="evidence" value="ECO:0007669"/>
    <property type="project" value="UniProtKB-KW"/>
</dbReference>
<evidence type="ECO:0000256" key="9">
    <source>
        <dbReference type="PROSITE-ProRule" id="PRU00108"/>
    </source>
</evidence>
<feature type="compositionally biased region" description="Low complexity" evidence="12">
    <location>
        <begin position="191"/>
        <end position="203"/>
    </location>
</feature>
<evidence type="ECO:0000256" key="6">
    <source>
        <dbReference type="ARBA" id="ARBA00023125"/>
    </source>
</evidence>
<proteinExistence type="predicted"/>
<feature type="region of interest" description="Disordered" evidence="12">
    <location>
        <begin position="191"/>
        <end position="248"/>
    </location>
</feature>
<feature type="domain" description="Homeobox" evidence="14">
    <location>
        <begin position="386"/>
        <end position="446"/>
    </location>
</feature>
<dbReference type="GO" id="GO:0030182">
    <property type="term" value="P:neuron differentiation"/>
    <property type="evidence" value="ECO:0007669"/>
    <property type="project" value="TreeGrafter"/>
</dbReference>
<evidence type="ECO:0000259" key="14">
    <source>
        <dbReference type="PROSITE" id="PS50071"/>
    </source>
</evidence>
<dbReference type="PANTHER" id="PTHR24208:SF168">
    <property type="entry name" value="PROTEIN APTEROUS"/>
    <property type="match status" value="1"/>
</dbReference>
<sequence length="499" mass="53173">QLAQTLTASTRPQQQQQQQRGGGQWQSEPDSPTPTAAWCQACLQPIADRYFLQVGDCLYHSGCLRCQQCQRCLETAGSCFAKEGKIFCRDDYYNLFSARQSCTRCGGCLHPADLVMKAREHHFHLGCFTCHWPACERRFSPGDEFGLSLGGAVFCRLHLQHQQHLPPPPPLLPPPPPPQFLLSDSLETAEAATAAAKSATQSEMGGGAGGKQASRAGKGRPRKSKKLAEPPATSQATQHPAALHQPHSQPDELGIVQQPHLQLQHQIACGFSNCIVKEELPMTASTAETTPTTVTLASTLAGDAMDSSLVDLAAVQGSAVFGVGGDPVEQLGSEMASDACCQSPNSASSGCGGVGGGGGDSLVAGDGGDGGVGGGSSSVTSGTPGQRQKRVRTSFKHHQLRTMKSYFIINHNPDSKDLKQLAQKTGLSKRVLQVWFQNARAKYRRSLLKQQQQQQQPQHQQQLQQQQQPPLQPPDEAASAAHAAMLSSAAAGHQKSASL</sequence>
<evidence type="ECO:0000256" key="12">
    <source>
        <dbReference type="SAM" id="MobiDB-lite"/>
    </source>
</evidence>
<feature type="compositionally biased region" description="Polar residues" evidence="12">
    <location>
        <begin position="1"/>
        <end position="12"/>
    </location>
</feature>
<keyword evidence="7 9" id="KW-0371">Homeobox</keyword>
<evidence type="ECO:0000259" key="13">
    <source>
        <dbReference type="PROSITE" id="PS50023"/>
    </source>
</evidence>
<dbReference type="GO" id="GO:0000981">
    <property type="term" value="F:DNA-binding transcription factor activity, RNA polymerase II-specific"/>
    <property type="evidence" value="ECO:0007669"/>
    <property type="project" value="InterPro"/>
</dbReference>
<keyword evidence="6 9" id="KW-0238">DNA-binding</keyword>
<dbReference type="PROSITE" id="PS50071">
    <property type="entry name" value="HOMEOBOX_2"/>
    <property type="match status" value="1"/>
</dbReference>
<evidence type="ECO:0000256" key="10">
    <source>
        <dbReference type="PROSITE-ProRule" id="PRU00125"/>
    </source>
</evidence>
<evidence type="ECO:0000256" key="4">
    <source>
        <dbReference type="ARBA" id="ARBA00022833"/>
    </source>
</evidence>
<evidence type="ECO:0000256" key="2">
    <source>
        <dbReference type="ARBA" id="ARBA00022723"/>
    </source>
</evidence>
<evidence type="ECO:0000313" key="15">
    <source>
        <dbReference type="Proteomes" id="UP000095280"/>
    </source>
</evidence>
<keyword evidence="5 10" id="KW-0440">LIM domain</keyword>
<dbReference type="Gene3D" id="2.10.110.10">
    <property type="entry name" value="Cysteine Rich Protein"/>
    <property type="match status" value="2"/>
</dbReference>
<dbReference type="InterPro" id="IPR017970">
    <property type="entry name" value="Homeobox_CS"/>
</dbReference>
<dbReference type="PROSITE" id="PS00027">
    <property type="entry name" value="HOMEOBOX_1"/>
    <property type="match status" value="1"/>
</dbReference>
<dbReference type="GO" id="GO:0000977">
    <property type="term" value="F:RNA polymerase II transcription regulatory region sequence-specific DNA binding"/>
    <property type="evidence" value="ECO:0007669"/>
    <property type="project" value="TreeGrafter"/>
</dbReference>
<dbReference type="SUPFAM" id="SSF46689">
    <property type="entry name" value="Homeodomain-like"/>
    <property type="match status" value="1"/>
</dbReference>
<accession>A0A1I8HAN5</accession>
<feature type="compositionally biased region" description="Gly residues" evidence="12">
    <location>
        <begin position="362"/>
        <end position="376"/>
    </location>
</feature>
<dbReference type="GO" id="GO:0005634">
    <property type="term" value="C:nucleus"/>
    <property type="evidence" value="ECO:0007669"/>
    <property type="project" value="UniProtKB-SubCell"/>
</dbReference>
<dbReference type="InterPro" id="IPR050453">
    <property type="entry name" value="LIM_Homeobox_TF"/>
</dbReference>
<dbReference type="SMART" id="SM00389">
    <property type="entry name" value="HOX"/>
    <property type="match status" value="1"/>
</dbReference>
<comment type="subcellular location">
    <subcellularLocation>
        <location evidence="1 9 11">Nucleus</location>
    </subcellularLocation>
</comment>
<evidence type="ECO:0000313" key="16">
    <source>
        <dbReference type="WBParaSite" id="maker-uti_cns_0005144-snap-gene-0.6-mRNA-1"/>
    </source>
</evidence>
<dbReference type="InterPro" id="IPR001356">
    <property type="entry name" value="HD"/>
</dbReference>
<evidence type="ECO:0000256" key="8">
    <source>
        <dbReference type="ARBA" id="ARBA00023242"/>
    </source>
</evidence>
<dbReference type="WBParaSite" id="maker-uti_cns_0005144-snap-gene-0.6-mRNA-1">
    <property type="protein sequence ID" value="maker-uti_cns_0005144-snap-gene-0.6-mRNA-1"/>
    <property type="gene ID" value="maker-uti_cns_0005144-snap-gene-0.6"/>
</dbReference>
<dbReference type="CDD" id="cd00086">
    <property type="entry name" value="homeodomain"/>
    <property type="match status" value="1"/>
</dbReference>
<feature type="region of interest" description="Disordered" evidence="12">
    <location>
        <begin position="1"/>
        <end position="32"/>
    </location>
</feature>
<feature type="region of interest" description="Disordered" evidence="12">
    <location>
        <begin position="362"/>
        <end position="396"/>
    </location>
</feature>
<evidence type="ECO:0000256" key="1">
    <source>
        <dbReference type="ARBA" id="ARBA00004123"/>
    </source>
</evidence>
<dbReference type="FunFam" id="1.10.10.60:FF:000027">
    <property type="entry name" value="LIM/homeobox protein Lhx9"/>
    <property type="match status" value="1"/>
</dbReference>
<dbReference type="InterPro" id="IPR009057">
    <property type="entry name" value="Homeodomain-like_sf"/>
</dbReference>